<keyword evidence="1" id="KW-1133">Transmembrane helix</keyword>
<feature type="transmembrane region" description="Helical" evidence="1">
    <location>
        <begin position="112"/>
        <end position="131"/>
    </location>
</feature>
<feature type="transmembrane region" description="Helical" evidence="1">
    <location>
        <begin position="236"/>
        <end position="255"/>
    </location>
</feature>
<feature type="transmembrane region" description="Helical" evidence="1">
    <location>
        <begin position="166"/>
        <end position="185"/>
    </location>
</feature>
<dbReference type="AlphaFoldDB" id="A0A1F7GJ00"/>
<accession>A0A1F7GJ00</accession>
<organism evidence="2 3">
    <name type="scientific">Candidatus Roizmanbacteria bacterium RIFCSPHIGHO2_01_FULL_39_24</name>
    <dbReference type="NCBI Taxonomy" id="1802032"/>
    <lineage>
        <taxon>Bacteria</taxon>
        <taxon>Candidatus Roizmaniibacteriota</taxon>
    </lineage>
</organism>
<sequence length="269" mass="31136">MLFVNIASTVTLVWLFYFVVKKLNLSEKPLLLASIFLFIPRFLITRSVGAPESLFMLLIFASLYLFEEKKLFWSAVLGGLAAMCKTPGILLFLAYFLVYLEQFMRTRKFDSKSLYILLIPAGLLGVFSLYAAQMGDFFAYFHTQSVVPLLYPFAAFNFDAKWIQTIWLEDILFYFALFGFAVVLLKESRQRSFFYFSLVFLVATTFVQHRDIARYILPVVPFVLIAYEKTLTSKKFMYVALLLLPAVYLFVWNFIGHNVAPIGDWSPFI</sequence>
<proteinExistence type="predicted"/>
<keyword evidence="1" id="KW-0812">Transmembrane</keyword>
<feature type="transmembrane region" description="Helical" evidence="1">
    <location>
        <begin position="6"/>
        <end position="23"/>
    </location>
</feature>
<gene>
    <name evidence="2" type="ORF">A2799_02350</name>
</gene>
<feature type="transmembrane region" description="Helical" evidence="1">
    <location>
        <begin position="72"/>
        <end position="100"/>
    </location>
</feature>
<evidence type="ECO:0000256" key="1">
    <source>
        <dbReference type="SAM" id="Phobius"/>
    </source>
</evidence>
<reference evidence="2 3" key="1">
    <citation type="journal article" date="2016" name="Nat. Commun.">
        <title>Thousands of microbial genomes shed light on interconnected biogeochemical processes in an aquifer system.</title>
        <authorList>
            <person name="Anantharaman K."/>
            <person name="Brown C.T."/>
            <person name="Hug L.A."/>
            <person name="Sharon I."/>
            <person name="Castelle C.J."/>
            <person name="Probst A.J."/>
            <person name="Thomas B.C."/>
            <person name="Singh A."/>
            <person name="Wilkins M.J."/>
            <person name="Karaoz U."/>
            <person name="Brodie E.L."/>
            <person name="Williams K.H."/>
            <person name="Hubbard S.S."/>
            <person name="Banfield J.F."/>
        </authorList>
    </citation>
    <scope>NUCLEOTIDE SEQUENCE [LARGE SCALE GENOMIC DNA]</scope>
</reference>
<protein>
    <recommendedName>
        <fullName evidence="4">Glycosyltransferase RgtA/B/C/D-like domain-containing protein</fullName>
    </recommendedName>
</protein>
<dbReference type="EMBL" id="MFZH01000023">
    <property type="protein sequence ID" value="OGK18881.1"/>
    <property type="molecule type" value="Genomic_DNA"/>
</dbReference>
<name>A0A1F7GJ00_9BACT</name>
<comment type="caution">
    <text evidence="2">The sequence shown here is derived from an EMBL/GenBank/DDBJ whole genome shotgun (WGS) entry which is preliminary data.</text>
</comment>
<evidence type="ECO:0000313" key="3">
    <source>
        <dbReference type="Proteomes" id="UP000176850"/>
    </source>
</evidence>
<evidence type="ECO:0000313" key="2">
    <source>
        <dbReference type="EMBL" id="OGK18881.1"/>
    </source>
</evidence>
<keyword evidence="1" id="KW-0472">Membrane</keyword>
<dbReference type="Proteomes" id="UP000176850">
    <property type="component" value="Unassembled WGS sequence"/>
</dbReference>
<evidence type="ECO:0008006" key="4">
    <source>
        <dbReference type="Google" id="ProtNLM"/>
    </source>
</evidence>
<feature type="transmembrane region" description="Helical" evidence="1">
    <location>
        <begin position="191"/>
        <end position="207"/>
    </location>
</feature>